<gene>
    <name evidence="1" type="ORF">BZL29_7203</name>
</gene>
<comment type="caution">
    <text evidence="1">The sequence shown here is derived from an EMBL/GenBank/DDBJ whole genome shotgun (WGS) entry which is preliminary data.</text>
</comment>
<dbReference type="AlphaFoldDB" id="A0A1V3WJF4"/>
<accession>A0A1V3WJF4</accession>
<dbReference type="Proteomes" id="UP000188532">
    <property type="component" value="Unassembled WGS sequence"/>
</dbReference>
<sequence length="120" mass="12832">MMQHMVRRSGAMHVARIKSSHVDKAGQRRDYQSVYLRRSFRDGGTVKHQQLANLSALPEAAISAIEAVLSGATMVAAGDAVRIESSLPHGHVAAVHTMARTLGLPALLGPPCRAAIWPMG</sequence>
<organism evidence="1 2">
    <name type="scientific">Mycobacterium kansasii</name>
    <dbReference type="NCBI Taxonomy" id="1768"/>
    <lineage>
        <taxon>Bacteria</taxon>
        <taxon>Bacillati</taxon>
        <taxon>Actinomycetota</taxon>
        <taxon>Actinomycetes</taxon>
        <taxon>Mycobacteriales</taxon>
        <taxon>Mycobacteriaceae</taxon>
        <taxon>Mycobacterium</taxon>
    </lineage>
</organism>
<dbReference type="EMBL" id="MVBN01000009">
    <property type="protein sequence ID" value="OOK67099.1"/>
    <property type="molecule type" value="Genomic_DNA"/>
</dbReference>
<name>A0A1V3WJF4_MYCKA</name>
<proteinExistence type="predicted"/>
<evidence type="ECO:0000313" key="2">
    <source>
        <dbReference type="Proteomes" id="UP000188532"/>
    </source>
</evidence>
<protein>
    <submittedName>
        <fullName evidence="1">Transposase domain protein</fullName>
    </submittedName>
</protein>
<evidence type="ECO:0000313" key="1">
    <source>
        <dbReference type="EMBL" id="OOK67099.1"/>
    </source>
</evidence>
<reference evidence="1 2" key="1">
    <citation type="submission" date="2017-02" db="EMBL/GenBank/DDBJ databases">
        <title>Complete genome sequences of Mycobacterium kansasii strains isolated from rhesus macaques.</title>
        <authorList>
            <person name="Panda A."/>
            <person name="Nagaraj S."/>
            <person name="Zhao X."/>
            <person name="Tettelin H."/>
            <person name="Detolla L.J."/>
        </authorList>
    </citation>
    <scope>NUCLEOTIDE SEQUENCE [LARGE SCALE GENOMIC DNA]</scope>
    <source>
        <strain evidence="1 2">11-3469</strain>
    </source>
</reference>